<protein>
    <submittedName>
        <fullName evidence="1">Uncharacterized protein</fullName>
    </submittedName>
</protein>
<dbReference type="RefSeq" id="XP_056752654.1">
    <property type="nucleotide sequence ID" value="XM_056896869.1"/>
</dbReference>
<dbReference type="GeneID" id="81587111"/>
<accession>A0AAD6E6I8</accession>
<name>A0AAD6E6I8_9EURO</name>
<dbReference type="AlphaFoldDB" id="A0AAD6E6I8"/>
<evidence type="ECO:0000313" key="2">
    <source>
        <dbReference type="Proteomes" id="UP001213799"/>
    </source>
</evidence>
<proteinExistence type="predicted"/>
<dbReference type="Proteomes" id="UP001213799">
    <property type="component" value="Unassembled WGS sequence"/>
</dbReference>
<dbReference type="EMBL" id="JAQJAE010000003">
    <property type="protein sequence ID" value="KAJ5602856.1"/>
    <property type="molecule type" value="Genomic_DNA"/>
</dbReference>
<gene>
    <name evidence="1" type="ORF">N7537_005812</name>
</gene>
<sequence>MSPANFAAILNPPGFRRLDIAMLADGQVYLEIDRCRRPFLNGRLRRALDEA</sequence>
<reference evidence="1" key="2">
    <citation type="submission" date="2023-01" db="EMBL/GenBank/DDBJ databases">
        <authorList>
            <person name="Petersen C."/>
        </authorList>
    </citation>
    <scope>NUCLEOTIDE SEQUENCE</scope>
    <source>
        <strain evidence="1">IBT 12815</strain>
    </source>
</reference>
<reference evidence="1" key="1">
    <citation type="journal article" date="2023" name="IMA Fungus">
        <title>Comparative genomic study of the Penicillium genus elucidates a diverse pangenome and 15 lateral gene transfer events.</title>
        <authorList>
            <person name="Petersen C."/>
            <person name="Sorensen T."/>
            <person name="Nielsen M.R."/>
            <person name="Sondergaard T.E."/>
            <person name="Sorensen J.L."/>
            <person name="Fitzpatrick D.A."/>
            <person name="Frisvad J.C."/>
            <person name="Nielsen K.L."/>
        </authorList>
    </citation>
    <scope>NUCLEOTIDE SEQUENCE</scope>
    <source>
        <strain evidence="1">IBT 12815</strain>
    </source>
</reference>
<evidence type="ECO:0000313" key="1">
    <source>
        <dbReference type="EMBL" id="KAJ5602856.1"/>
    </source>
</evidence>
<comment type="caution">
    <text evidence="1">The sequence shown here is derived from an EMBL/GenBank/DDBJ whole genome shotgun (WGS) entry which is preliminary data.</text>
</comment>
<keyword evidence="2" id="KW-1185">Reference proteome</keyword>
<organism evidence="1 2">
    <name type="scientific">Penicillium hordei</name>
    <dbReference type="NCBI Taxonomy" id="40994"/>
    <lineage>
        <taxon>Eukaryota</taxon>
        <taxon>Fungi</taxon>
        <taxon>Dikarya</taxon>
        <taxon>Ascomycota</taxon>
        <taxon>Pezizomycotina</taxon>
        <taxon>Eurotiomycetes</taxon>
        <taxon>Eurotiomycetidae</taxon>
        <taxon>Eurotiales</taxon>
        <taxon>Aspergillaceae</taxon>
        <taxon>Penicillium</taxon>
    </lineage>
</organism>